<dbReference type="Pfam" id="PF01568">
    <property type="entry name" value="Molydop_binding"/>
    <property type="match status" value="1"/>
</dbReference>
<evidence type="ECO:0000256" key="1">
    <source>
        <dbReference type="ARBA" id="ARBA00022723"/>
    </source>
</evidence>
<dbReference type="InterPro" id="IPR009010">
    <property type="entry name" value="Asp_de-COase-like_dom_sf"/>
</dbReference>
<feature type="domain" description="Molybdopterin dinucleotide-binding" evidence="5">
    <location>
        <begin position="415"/>
        <end position="522"/>
    </location>
</feature>
<dbReference type="HOGENOM" id="CLU_000422_13_4_7"/>
<dbReference type="Proteomes" id="UP000011721">
    <property type="component" value="Chromosome"/>
</dbReference>
<proteinExistence type="predicted"/>
<dbReference type="EMBL" id="CP003985">
    <property type="protein sequence ID" value="AGF76885.1"/>
    <property type="molecule type" value="Genomic_DNA"/>
</dbReference>
<dbReference type="GO" id="GO:0022904">
    <property type="term" value="P:respiratory electron transport chain"/>
    <property type="evidence" value="ECO:0007669"/>
    <property type="project" value="TreeGrafter"/>
</dbReference>
<dbReference type="KEGG" id="dsf:UWK_00300"/>
<dbReference type="PANTHER" id="PTHR43105:SF10">
    <property type="entry name" value="NADH-QUINONE OXIDOREDUCTASE SUBUNIT G"/>
    <property type="match status" value="1"/>
</dbReference>
<reference evidence="7" key="1">
    <citation type="journal article" date="2013" name="Stand. Genomic Sci.">
        <title>Complete genome sequence of Desulfocapsa sulfexigens, a marine deltaproteobacterium specialized in disproportionating inorganic sulfur compounds.</title>
        <authorList>
            <person name="Finster K.W."/>
            <person name="Kjeldsen K.U."/>
            <person name="Kube M."/>
            <person name="Reinhardt R."/>
            <person name="Mussmann M."/>
            <person name="Amann R."/>
            <person name="Schreiber L."/>
        </authorList>
    </citation>
    <scope>NUCLEOTIDE SEQUENCE [LARGE SCALE GENOMIC DNA]</scope>
    <source>
        <strain evidence="7">DSM 10523 / SB164P1</strain>
    </source>
</reference>
<sequence>MTNSIGELIDADVLLITGSNTTETHPQIGRNILEAVDRGAKLLVIDPRKTDIARQADIHLALRPGTDIALINAMMRIILDEDLADDLFISMRTENFIALRDYLHRLDLDELARITEIDRATIREAACIYARSSKSVICYCLGVTQHTCGTDNVQAVANLAMLTGNVEKKHSGVDPLRGQNNVQGACDMAALPAVLPGYQSLADLEVQKRFRDVWKHDVPTTPGKSLTEMTHSGKDGAIKAMFIMGENPALSDPHLNRVKTTLENLDFLAVSDIFLTETAQLADVVFPAASFAEKGGTITNSERRVQICRRAIPPIHNCRPDSHIIMDLGKRIGCPGMDFDSDAEIMEEISLLTPIYGGMHHDRLARNHGLQWPCLDRNHPGTEFLHKYYFARGKGRFTITRHQEPYEKTEKKYPFTLVTGRGSYHHYHTATMSRNSKRLVREYPLALLEINRADCEKLQLKDGETVELSSKRGTVRITTQVTDRVKPGTVFSSFHFFEVPINELTVDAMDPKSKCPEFKVCAVQLKKVAHD</sequence>
<evidence type="ECO:0000313" key="7">
    <source>
        <dbReference type="Proteomes" id="UP000011721"/>
    </source>
</evidence>
<dbReference type="InterPro" id="IPR006657">
    <property type="entry name" value="MoPterin_dinucl-bd_dom"/>
</dbReference>
<dbReference type="InterPro" id="IPR050123">
    <property type="entry name" value="Prok_molybdopt-oxidoreductase"/>
</dbReference>
<evidence type="ECO:0000256" key="3">
    <source>
        <dbReference type="ARBA" id="ARBA00023014"/>
    </source>
</evidence>
<keyword evidence="1" id="KW-0479">Metal-binding</keyword>
<dbReference type="Pfam" id="PF00384">
    <property type="entry name" value="Molybdopterin"/>
    <property type="match status" value="1"/>
</dbReference>
<dbReference type="Gene3D" id="3.40.228.10">
    <property type="entry name" value="Dimethylsulfoxide Reductase, domain 2"/>
    <property type="match status" value="1"/>
</dbReference>
<keyword evidence="2" id="KW-0408">Iron</keyword>
<dbReference type="GO" id="GO:0046872">
    <property type="term" value="F:metal ion binding"/>
    <property type="evidence" value="ECO:0007669"/>
    <property type="project" value="UniProtKB-KW"/>
</dbReference>
<dbReference type="GO" id="GO:0003954">
    <property type="term" value="F:NADH dehydrogenase activity"/>
    <property type="evidence" value="ECO:0007669"/>
    <property type="project" value="TreeGrafter"/>
</dbReference>
<dbReference type="GO" id="GO:0016020">
    <property type="term" value="C:membrane"/>
    <property type="evidence" value="ECO:0007669"/>
    <property type="project" value="TreeGrafter"/>
</dbReference>
<name>M1PAS5_DESSD</name>
<dbReference type="Gene3D" id="2.40.40.20">
    <property type="match status" value="1"/>
</dbReference>
<keyword evidence="7" id="KW-1185">Reference proteome</keyword>
<gene>
    <name evidence="6" type="ordered locus">UWK_00300</name>
</gene>
<evidence type="ECO:0000259" key="5">
    <source>
        <dbReference type="Pfam" id="PF01568"/>
    </source>
</evidence>
<evidence type="ECO:0000259" key="4">
    <source>
        <dbReference type="Pfam" id="PF00384"/>
    </source>
</evidence>
<dbReference type="InterPro" id="IPR006656">
    <property type="entry name" value="Mopterin_OxRdtase"/>
</dbReference>
<feature type="domain" description="Molybdopterin oxidoreductase" evidence="4">
    <location>
        <begin position="1"/>
        <end position="331"/>
    </location>
</feature>
<dbReference type="SUPFAM" id="SSF53706">
    <property type="entry name" value="Formate dehydrogenase/DMSO reductase, domains 1-3"/>
    <property type="match status" value="1"/>
</dbReference>
<dbReference type="SUPFAM" id="SSF50692">
    <property type="entry name" value="ADC-like"/>
    <property type="match status" value="1"/>
</dbReference>
<keyword evidence="3" id="KW-0411">Iron-sulfur</keyword>
<evidence type="ECO:0000256" key="2">
    <source>
        <dbReference type="ARBA" id="ARBA00023004"/>
    </source>
</evidence>
<accession>M1PAS5</accession>
<dbReference type="PANTHER" id="PTHR43105">
    <property type="entry name" value="RESPIRATORY NITRATE REDUCTASE"/>
    <property type="match status" value="1"/>
</dbReference>
<evidence type="ECO:0000313" key="6">
    <source>
        <dbReference type="EMBL" id="AGF76885.1"/>
    </source>
</evidence>
<organism evidence="6 7">
    <name type="scientific">Desulfocapsa sulfexigens (strain DSM 10523 / SB164P1)</name>
    <dbReference type="NCBI Taxonomy" id="1167006"/>
    <lineage>
        <taxon>Bacteria</taxon>
        <taxon>Pseudomonadati</taxon>
        <taxon>Thermodesulfobacteriota</taxon>
        <taxon>Desulfobulbia</taxon>
        <taxon>Desulfobulbales</taxon>
        <taxon>Desulfocapsaceae</taxon>
        <taxon>Desulfocapsa</taxon>
    </lineage>
</organism>
<protein>
    <submittedName>
        <fullName evidence="6">Putative anaerobic dehydrogenase</fullName>
    </submittedName>
</protein>
<dbReference type="STRING" id="1167006.UWK_00300"/>
<dbReference type="GO" id="GO:0051536">
    <property type="term" value="F:iron-sulfur cluster binding"/>
    <property type="evidence" value="ECO:0007669"/>
    <property type="project" value="UniProtKB-KW"/>
</dbReference>
<dbReference type="GO" id="GO:0043546">
    <property type="term" value="F:molybdopterin cofactor binding"/>
    <property type="evidence" value="ECO:0007669"/>
    <property type="project" value="InterPro"/>
</dbReference>
<dbReference type="eggNOG" id="COG3383">
    <property type="taxonomic scope" value="Bacteria"/>
</dbReference>
<dbReference type="Gene3D" id="3.40.50.740">
    <property type="match status" value="1"/>
</dbReference>
<dbReference type="AlphaFoldDB" id="M1PAS5"/>